<dbReference type="RefSeq" id="WP_083561946.1">
    <property type="nucleotide sequence ID" value="NZ_AQQV01000003.1"/>
</dbReference>
<evidence type="ECO:0000256" key="11">
    <source>
        <dbReference type="PIRSR" id="PIRSR000346-1"/>
    </source>
</evidence>
<feature type="binding site" evidence="11">
    <location>
        <position position="189"/>
    </location>
    <ligand>
        <name>Fe cation</name>
        <dbReference type="ChEBI" id="CHEBI:24875"/>
        <label>2</label>
    </ligand>
</feature>
<evidence type="ECO:0000256" key="7">
    <source>
        <dbReference type="ARBA" id="ARBA00023002"/>
    </source>
</evidence>
<organism evidence="12 13">
    <name type="scientific">Oceanococcus atlanticus</name>
    <dbReference type="NCBI Taxonomy" id="1317117"/>
    <lineage>
        <taxon>Bacteria</taxon>
        <taxon>Pseudomonadati</taxon>
        <taxon>Pseudomonadota</taxon>
        <taxon>Gammaproteobacteria</taxon>
        <taxon>Chromatiales</taxon>
        <taxon>Oceanococcaceae</taxon>
        <taxon>Oceanococcus</taxon>
    </lineage>
</organism>
<proteinExistence type="inferred from homology"/>
<dbReference type="Gene3D" id="1.10.620.20">
    <property type="entry name" value="Ribonucleotide Reductase, subunit A"/>
    <property type="match status" value="1"/>
</dbReference>
<protein>
    <submittedName>
        <fullName evidence="12">Fatty-acid desaturase</fullName>
    </submittedName>
</protein>
<keyword evidence="6" id="KW-0276">Fatty acid metabolism</keyword>
<dbReference type="STRING" id="1317117.ATO7_11488"/>
<evidence type="ECO:0000256" key="9">
    <source>
        <dbReference type="ARBA" id="ARBA00023098"/>
    </source>
</evidence>
<keyword evidence="5 11" id="KW-0479">Metal-binding</keyword>
<feature type="binding site" evidence="11">
    <location>
        <position position="104"/>
    </location>
    <ligand>
        <name>Fe cation</name>
        <dbReference type="ChEBI" id="CHEBI:24875"/>
        <label>2</label>
    </ligand>
</feature>
<name>A0A1Y1SBH9_9GAMM</name>
<dbReference type="GO" id="GO:0045300">
    <property type="term" value="F:stearoyl-[ACP] desaturase activity"/>
    <property type="evidence" value="ECO:0007669"/>
    <property type="project" value="InterPro"/>
</dbReference>
<keyword evidence="10" id="KW-0275">Fatty acid biosynthesis</keyword>
<evidence type="ECO:0000313" key="13">
    <source>
        <dbReference type="Proteomes" id="UP000192342"/>
    </source>
</evidence>
<feature type="binding site" evidence="11">
    <location>
        <position position="104"/>
    </location>
    <ligand>
        <name>Fe cation</name>
        <dbReference type="ChEBI" id="CHEBI:24875"/>
        <label>1</label>
    </ligand>
</feature>
<keyword evidence="9" id="KW-0443">Lipid metabolism</keyword>
<dbReference type="InterPro" id="IPR012348">
    <property type="entry name" value="RNR-like"/>
</dbReference>
<evidence type="ECO:0000256" key="4">
    <source>
        <dbReference type="ARBA" id="ARBA00022516"/>
    </source>
</evidence>
<dbReference type="PIRSF" id="PIRSF000346">
    <property type="entry name" value="Dlt9_acylACP_des"/>
    <property type="match status" value="1"/>
</dbReference>
<accession>A0A1Y1SBH9</accession>
<dbReference type="GO" id="GO:0005829">
    <property type="term" value="C:cytosol"/>
    <property type="evidence" value="ECO:0007669"/>
    <property type="project" value="TreeGrafter"/>
</dbReference>
<evidence type="ECO:0000256" key="3">
    <source>
        <dbReference type="ARBA" id="ARBA00011738"/>
    </source>
</evidence>
<dbReference type="SUPFAM" id="SSF47240">
    <property type="entry name" value="Ferritin-like"/>
    <property type="match status" value="1"/>
</dbReference>
<reference evidence="12 13" key="1">
    <citation type="submission" date="2013-04" db="EMBL/GenBank/DDBJ databases">
        <title>Oceanococcus atlanticus 22II-S10r2 Genome Sequencing.</title>
        <authorList>
            <person name="Lai Q."/>
            <person name="Li G."/>
            <person name="Shao Z."/>
        </authorList>
    </citation>
    <scope>NUCLEOTIDE SEQUENCE [LARGE SCALE GENOMIC DNA]</scope>
    <source>
        <strain evidence="12 13">22II-S10r2</strain>
    </source>
</reference>
<keyword evidence="8 11" id="KW-0408">Iron</keyword>
<dbReference type="GO" id="GO:0006633">
    <property type="term" value="P:fatty acid biosynthetic process"/>
    <property type="evidence" value="ECO:0007669"/>
    <property type="project" value="UniProtKB-KW"/>
</dbReference>
<dbReference type="InterPro" id="IPR009078">
    <property type="entry name" value="Ferritin-like_SF"/>
</dbReference>
<feature type="binding site" evidence="11">
    <location>
        <position position="157"/>
    </location>
    <ligand>
        <name>Fe cation</name>
        <dbReference type="ChEBI" id="CHEBI:24875"/>
        <label>2</label>
    </ligand>
</feature>
<evidence type="ECO:0000256" key="5">
    <source>
        <dbReference type="ARBA" id="ARBA00022723"/>
    </source>
</evidence>
<gene>
    <name evidence="12" type="ORF">ATO7_11488</name>
</gene>
<dbReference type="OrthoDB" id="9772881at2"/>
<keyword evidence="13" id="KW-1185">Reference proteome</keyword>
<dbReference type="EMBL" id="AQQV01000003">
    <property type="protein sequence ID" value="ORE85913.1"/>
    <property type="molecule type" value="Genomic_DNA"/>
</dbReference>
<dbReference type="Proteomes" id="UP000192342">
    <property type="component" value="Unassembled WGS sequence"/>
</dbReference>
<evidence type="ECO:0000256" key="10">
    <source>
        <dbReference type="ARBA" id="ARBA00023160"/>
    </source>
</evidence>
<dbReference type="AlphaFoldDB" id="A0A1Y1SBH9"/>
<comment type="subunit">
    <text evidence="3">Homodimer.</text>
</comment>
<comment type="similarity">
    <text evidence="2">Belongs to the fatty acid desaturase type 2 family.</text>
</comment>
<keyword evidence="4" id="KW-0444">Lipid biosynthesis</keyword>
<evidence type="ECO:0000256" key="2">
    <source>
        <dbReference type="ARBA" id="ARBA00008749"/>
    </source>
</evidence>
<dbReference type="InterPro" id="IPR005067">
    <property type="entry name" value="Fatty_acid_desaturase-2"/>
</dbReference>
<comment type="cofactor">
    <cofactor evidence="1">
        <name>Fe(2+)</name>
        <dbReference type="ChEBI" id="CHEBI:29033"/>
    </cofactor>
</comment>
<evidence type="ECO:0000256" key="6">
    <source>
        <dbReference type="ARBA" id="ARBA00022832"/>
    </source>
</evidence>
<evidence type="ECO:0000256" key="1">
    <source>
        <dbReference type="ARBA" id="ARBA00001954"/>
    </source>
</evidence>
<feature type="binding site" evidence="11">
    <location>
        <position position="192"/>
    </location>
    <ligand>
        <name>Fe cation</name>
        <dbReference type="ChEBI" id="CHEBI:24875"/>
        <label>2</label>
    </ligand>
</feature>
<comment type="cofactor">
    <cofactor evidence="11">
        <name>Fe cation</name>
        <dbReference type="ChEBI" id="CHEBI:24875"/>
    </cofactor>
    <text evidence="11">Binds 2 iron ions per subunit.</text>
</comment>
<evidence type="ECO:0000313" key="12">
    <source>
        <dbReference type="EMBL" id="ORE85913.1"/>
    </source>
</evidence>
<dbReference type="GO" id="GO:0046872">
    <property type="term" value="F:metal ion binding"/>
    <property type="evidence" value="ECO:0007669"/>
    <property type="project" value="UniProtKB-KW"/>
</dbReference>
<sequence length="315" mass="35831">MQNTQSPELEQKLGLLNELSPAIEKLIARHIEQRNLWFPAELLDADERDELAQRARSLPESVRAGLALNLLTEEGLPHFHRLIAQHTGEDSAWGYWNNMWTAEEDRHGCILRDYARDAKVFDMLGLEKLQYEYLEAGFNPQWHSDPYRLVAYTSLQEKATQLSHANLARLAAPHEPKLQHILSRVAADESRHHKFYRDTFALLLEADPERALKAAWAVMPKMIMPGHTIPGYRQLSDIAHQAGIYGPRDYAAIVSQLLDTWRIATANSLSSSGERLREKLLELPERIHKLAELVTARRSKDPSPAQGLTFLPSTA</sequence>
<evidence type="ECO:0000256" key="8">
    <source>
        <dbReference type="ARBA" id="ARBA00023004"/>
    </source>
</evidence>
<keyword evidence="7" id="KW-0560">Oxidoreductase</keyword>
<comment type="caution">
    <text evidence="12">The sequence shown here is derived from an EMBL/GenBank/DDBJ whole genome shotgun (WGS) entry which is preliminary data.</text>
</comment>
<dbReference type="PANTHER" id="PTHR31155">
    <property type="entry name" value="ACYL- ACYL-CARRIER-PROTEIN DESATURASE-RELATED"/>
    <property type="match status" value="1"/>
</dbReference>
<feature type="binding site" evidence="11">
    <location>
        <position position="189"/>
    </location>
    <ligand>
        <name>Fe cation</name>
        <dbReference type="ChEBI" id="CHEBI:24875"/>
        <label>1</label>
    </ligand>
</feature>
<dbReference type="Pfam" id="PF03405">
    <property type="entry name" value="FA_desaturase_2"/>
    <property type="match status" value="1"/>
</dbReference>
<feature type="binding site" evidence="11">
    <location>
        <position position="107"/>
    </location>
    <ligand>
        <name>Fe cation</name>
        <dbReference type="ChEBI" id="CHEBI:24875"/>
        <label>1</label>
    </ligand>
</feature>
<feature type="binding site" evidence="11">
    <location>
        <position position="73"/>
    </location>
    <ligand>
        <name>Fe cation</name>
        <dbReference type="ChEBI" id="CHEBI:24875"/>
        <label>1</label>
    </ligand>
</feature>
<dbReference type="PANTHER" id="PTHR31155:SF9">
    <property type="entry name" value="STEAROYL-[ACYL-CARRIER-PROTEIN] 9-DESATURASE 7, CHLOROPLASTIC"/>
    <property type="match status" value="1"/>
</dbReference>